<dbReference type="InterPro" id="IPR052427">
    <property type="entry name" value="Glycosyltrans_GT2/GT47"/>
</dbReference>
<keyword evidence="2" id="KW-0328">Glycosyltransferase</keyword>
<evidence type="ECO:0000256" key="9">
    <source>
        <dbReference type="SAM" id="Phobius"/>
    </source>
</evidence>
<comment type="subcellular location">
    <subcellularLocation>
        <location evidence="1">Membrane</location>
    </subcellularLocation>
</comment>
<proteinExistence type="predicted"/>
<keyword evidence="11" id="KW-1185">Reference proteome</keyword>
<name>A0ABR2WXW2_9FUNG</name>
<reference evidence="10 11" key="1">
    <citation type="submission" date="2023-04" db="EMBL/GenBank/DDBJ databases">
        <title>Genome of Basidiobolus ranarum AG-B5.</title>
        <authorList>
            <person name="Stajich J.E."/>
            <person name="Carter-House D."/>
            <person name="Gryganskyi A."/>
        </authorList>
    </citation>
    <scope>NUCLEOTIDE SEQUENCE [LARGE SCALE GENOMIC DNA]</scope>
    <source>
        <strain evidence="10 11">AG-B5</strain>
    </source>
</reference>
<evidence type="ECO:0000313" key="11">
    <source>
        <dbReference type="Proteomes" id="UP001479436"/>
    </source>
</evidence>
<feature type="region of interest" description="Disordered" evidence="8">
    <location>
        <begin position="137"/>
        <end position="166"/>
    </location>
</feature>
<organism evidence="10 11">
    <name type="scientific">Basidiobolus ranarum</name>
    <dbReference type="NCBI Taxonomy" id="34480"/>
    <lineage>
        <taxon>Eukaryota</taxon>
        <taxon>Fungi</taxon>
        <taxon>Fungi incertae sedis</taxon>
        <taxon>Zoopagomycota</taxon>
        <taxon>Entomophthoromycotina</taxon>
        <taxon>Basidiobolomycetes</taxon>
        <taxon>Basidiobolales</taxon>
        <taxon>Basidiobolaceae</taxon>
        <taxon>Basidiobolus</taxon>
    </lineage>
</organism>
<evidence type="ECO:0000313" key="10">
    <source>
        <dbReference type="EMBL" id="KAK9766308.1"/>
    </source>
</evidence>
<evidence type="ECO:0000256" key="4">
    <source>
        <dbReference type="ARBA" id="ARBA00022692"/>
    </source>
</evidence>
<keyword evidence="5 9" id="KW-1133">Transmembrane helix</keyword>
<evidence type="ECO:0000256" key="1">
    <source>
        <dbReference type="ARBA" id="ARBA00004370"/>
    </source>
</evidence>
<keyword evidence="7" id="KW-0325">Glycoprotein</keyword>
<dbReference type="Proteomes" id="UP001479436">
    <property type="component" value="Unassembled WGS sequence"/>
</dbReference>
<dbReference type="PANTHER" id="PTHR47844:SF1">
    <property type="entry name" value="EXOSTOSIN-LIKE 2"/>
    <property type="match status" value="1"/>
</dbReference>
<comment type="caution">
    <text evidence="10">The sequence shown here is derived from an EMBL/GenBank/DDBJ whole genome shotgun (WGS) entry which is preliminary data.</text>
</comment>
<evidence type="ECO:0000256" key="2">
    <source>
        <dbReference type="ARBA" id="ARBA00022676"/>
    </source>
</evidence>
<keyword evidence="4 9" id="KW-0812">Transmembrane</keyword>
<evidence type="ECO:0000256" key="6">
    <source>
        <dbReference type="ARBA" id="ARBA00023136"/>
    </source>
</evidence>
<evidence type="ECO:0000256" key="3">
    <source>
        <dbReference type="ARBA" id="ARBA00022679"/>
    </source>
</evidence>
<evidence type="ECO:0000256" key="5">
    <source>
        <dbReference type="ARBA" id="ARBA00022989"/>
    </source>
</evidence>
<keyword evidence="6 9" id="KW-0472">Membrane</keyword>
<sequence length="166" mass="19190">MLDKFFNPITLLAGPILVAYICFKSVNPRNPQDLMQSTNPNRIPGAPPSPNAFHLPIWNVIVSYIVWLLCTRIIKLMPHFWRRPQDIIYVPAWLVFGYYFSIMKIYSLFTLHVTAWGTRQGVDTDPNEVLAEQKRLNEEDLAETATPAENPYSTTPHYNEEPKAHY</sequence>
<accession>A0ABR2WXW2</accession>
<protein>
    <submittedName>
        <fullName evidence="10">Uncharacterized protein</fullName>
    </submittedName>
</protein>
<dbReference type="EMBL" id="JASJQH010000168">
    <property type="protein sequence ID" value="KAK9766308.1"/>
    <property type="molecule type" value="Genomic_DNA"/>
</dbReference>
<feature type="transmembrane region" description="Helical" evidence="9">
    <location>
        <begin position="5"/>
        <end position="26"/>
    </location>
</feature>
<feature type="transmembrane region" description="Helical" evidence="9">
    <location>
        <begin position="87"/>
        <end position="109"/>
    </location>
</feature>
<dbReference type="PANTHER" id="PTHR47844">
    <property type="entry name" value="SYNTHASE CPS1, PUTATIVE (AFU_ORTHOLOGUE AFUA_7G02500)-RELATED"/>
    <property type="match status" value="1"/>
</dbReference>
<evidence type="ECO:0000256" key="7">
    <source>
        <dbReference type="ARBA" id="ARBA00023180"/>
    </source>
</evidence>
<evidence type="ECO:0000256" key="8">
    <source>
        <dbReference type="SAM" id="MobiDB-lite"/>
    </source>
</evidence>
<gene>
    <name evidence="10" type="ORF">K7432_004701</name>
</gene>
<keyword evidence="3" id="KW-0808">Transferase</keyword>
<feature type="transmembrane region" description="Helical" evidence="9">
    <location>
        <begin position="57"/>
        <end position="75"/>
    </location>
</feature>